<dbReference type="InterPro" id="IPR006379">
    <property type="entry name" value="HAD-SF_hydro_IIB"/>
</dbReference>
<dbReference type="Gene3D" id="3.40.50.1000">
    <property type="entry name" value="HAD superfamily/HAD-like"/>
    <property type="match status" value="1"/>
</dbReference>
<comment type="caution">
    <text evidence="1">The sequence shown here is derived from an EMBL/GenBank/DDBJ whole genome shotgun (WGS) entry which is preliminary data.</text>
</comment>
<keyword evidence="1" id="KW-0378">Hydrolase</keyword>
<dbReference type="Pfam" id="PF08282">
    <property type="entry name" value="Hydrolase_3"/>
    <property type="match status" value="1"/>
</dbReference>
<evidence type="ECO:0000313" key="1">
    <source>
        <dbReference type="EMBL" id="KKI51746.1"/>
    </source>
</evidence>
<keyword evidence="2" id="KW-1185">Reference proteome</keyword>
<proteinExistence type="predicted"/>
<dbReference type="PANTHER" id="PTHR10000">
    <property type="entry name" value="PHOSPHOSERINE PHOSPHATASE"/>
    <property type="match status" value="1"/>
</dbReference>
<dbReference type="CDD" id="cd07516">
    <property type="entry name" value="HAD_Pase"/>
    <property type="match status" value="1"/>
</dbReference>
<reference evidence="1 2" key="1">
    <citation type="submission" date="2015-04" db="EMBL/GenBank/DDBJ databases">
        <title>Draft genome sequence of bacteremic isolate Catabacter hongkongensis type strain HKU16T.</title>
        <authorList>
            <person name="Lau S.K."/>
            <person name="Teng J.L."/>
            <person name="Huang Y."/>
            <person name="Curreem S.O."/>
            <person name="Tsui S.K."/>
            <person name="Woo P.C."/>
        </authorList>
    </citation>
    <scope>NUCLEOTIDE SEQUENCE [LARGE SCALE GENOMIC DNA]</scope>
    <source>
        <strain evidence="1 2">HKU16</strain>
    </source>
</reference>
<sequence length="274" mass="29828">MQEIKLLVLDIDGTLIADIGSSIAPVDLDAIRRAQAAGVKVTIATGRILGTAKKWIGILNIDGPIITCNGADIRDLEKSYFQDNIPLHDTREILAAYEGAGVKRYLFCDNHIYCTSQDAYQRLFDKWKQGNDGVLPVTVMQDEDELFREIPGDVQKVLVWAPDGKGRVAMQEIAERFAGCYDIVRSDADNIEFNKLGVHKGKAIRKLASFYGYTEQNAMAIGDGGNDVCMLEAAGIGVAMGNAMPEAMKAADYVTSDVRSGGVAKAIDKFIFGK</sequence>
<organism evidence="1 2">
    <name type="scientific">Christensenella hongkongensis</name>
    <dbReference type="NCBI Taxonomy" id="270498"/>
    <lineage>
        <taxon>Bacteria</taxon>
        <taxon>Bacillati</taxon>
        <taxon>Bacillota</taxon>
        <taxon>Clostridia</taxon>
        <taxon>Christensenellales</taxon>
        <taxon>Christensenellaceae</taxon>
        <taxon>Christensenella</taxon>
    </lineage>
</organism>
<dbReference type="SFLD" id="SFLDG01140">
    <property type="entry name" value="C2.B:_Phosphomannomutase_and_P"/>
    <property type="match status" value="1"/>
</dbReference>
<dbReference type="PATRIC" id="fig|270498.16.peg.509"/>
<name>A0A0M2NLA4_9FIRM</name>
<accession>A0A0M2NLA4</accession>
<dbReference type="STRING" id="270498.CHK_0913"/>
<evidence type="ECO:0000313" key="2">
    <source>
        <dbReference type="Proteomes" id="UP000034076"/>
    </source>
</evidence>
<dbReference type="EMBL" id="LAYJ01000068">
    <property type="protein sequence ID" value="KKI51746.1"/>
    <property type="molecule type" value="Genomic_DNA"/>
</dbReference>
<dbReference type="SFLD" id="SFLDS00003">
    <property type="entry name" value="Haloacid_Dehalogenase"/>
    <property type="match status" value="1"/>
</dbReference>
<dbReference type="GO" id="GO:0000287">
    <property type="term" value="F:magnesium ion binding"/>
    <property type="evidence" value="ECO:0007669"/>
    <property type="project" value="TreeGrafter"/>
</dbReference>
<dbReference type="OrthoDB" id="9810101at2"/>
<dbReference type="RefSeq" id="WP_052740317.1">
    <property type="nucleotide sequence ID" value="NZ_LAYJ01000068.1"/>
</dbReference>
<dbReference type="Proteomes" id="UP000034076">
    <property type="component" value="Unassembled WGS sequence"/>
</dbReference>
<dbReference type="Gene3D" id="3.30.1240.10">
    <property type="match status" value="1"/>
</dbReference>
<gene>
    <name evidence="1" type="ORF">CHK_0913</name>
</gene>
<dbReference type="InterPro" id="IPR036412">
    <property type="entry name" value="HAD-like_sf"/>
</dbReference>
<dbReference type="InterPro" id="IPR000150">
    <property type="entry name" value="Cof"/>
</dbReference>
<protein>
    <submittedName>
        <fullName evidence="1">Hydrolase (HAD superfamily)</fullName>
    </submittedName>
</protein>
<dbReference type="InterPro" id="IPR023214">
    <property type="entry name" value="HAD_sf"/>
</dbReference>
<dbReference type="SUPFAM" id="SSF56784">
    <property type="entry name" value="HAD-like"/>
    <property type="match status" value="1"/>
</dbReference>
<dbReference type="AlphaFoldDB" id="A0A0M2NLA4"/>
<dbReference type="PANTHER" id="PTHR10000:SF8">
    <property type="entry name" value="HAD SUPERFAMILY HYDROLASE-LIKE, TYPE 3"/>
    <property type="match status" value="1"/>
</dbReference>
<dbReference type="NCBIfam" id="TIGR01484">
    <property type="entry name" value="HAD-SF-IIB"/>
    <property type="match status" value="1"/>
</dbReference>
<dbReference type="PROSITE" id="PS01229">
    <property type="entry name" value="COF_2"/>
    <property type="match status" value="1"/>
</dbReference>
<dbReference type="NCBIfam" id="TIGR00099">
    <property type="entry name" value="Cof-subfamily"/>
    <property type="match status" value="1"/>
</dbReference>
<dbReference type="GO" id="GO:0005829">
    <property type="term" value="C:cytosol"/>
    <property type="evidence" value="ECO:0007669"/>
    <property type="project" value="TreeGrafter"/>
</dbReference>
<dbReference type="GO" id="GO:0016791">
    <property type="term" value="F:phosphatase activity"/>
    <property type="evidence" value="ECO:0007669"/>
    <property type="project" value="TreeGrafter"/>
</dbReference>